<keyword evidence="3" id="KW-1185">Reference proteome</keyword>
<dbReference type="InParanoid" id="T1EPS2"/>
<reference evidence="3" key="1">
    <citation type="submission" date="2012-12" db="EMBL/GenBank/DDBJ databases">
        <authorList>
            <person name="Hellsten U."/>
            <person name="Grimwood J."/>
            <person name="Chapman J.A."/>
            <person name="Shapiro H."/>
            <person name="Aerts A."/>
            <person name="Otillar R.P."/>
            <person name="Terry A.Y."/>
            <person name="Boore J.L."/>
            <person name="Simakov O."/>
            <person name="Marletaz F."/>
            <person name="Cho S.-J."/>
            <person name="Edsinger-Gonzales E."/>
            <person name="Havlak P."/>
            <person name="Kuo D.-H."/>
            <person name="Larsson T."/>
            <person name="Lv J."/>
            <person name="Arendt D."/>
            <person name="Savage R."/>
            <person name="Osoegawa K."/>
            <person name="de Jong P."/>
            <person name="Lindberg D.R."/>
            <person name="Seaver E.C."/>
            <person name="Weisblat D.A."/>
            <person name="Putnam N.H."/>
            <person name="Grigoriev I.V."/>
            <person name="Rokhsar D.S."/>
        </authorList>
    </citation>
    <scope>NUCLEOTIDE SEQUENCE</scope>
</reference>
<protein>
    <submittedName>
        <fullName evidence="1 2">Uncharacterized protein</fullName>
    </submittedName>
</protein>
<evidence type="ECO:0000313" key="1">
    <source>
        <dbReference type="EMBL" id="ESO05992.1"/>
    </source>
</evidence>
<accession>T1EPS2</accession>
<dbReference type="HOGENOM" id="CLU_156098_0_0_1"/>
<evidence type="ECO:0000313" key="2">
    <source>
        <dbReference type="EnsemblMetazoa" id="HelroP160096"/>
    </source>
</evidence>
<reference evidence="2" key="3">
    <citation type="submission" date="2015-06" db="UniProtKB">
        <authorList>
            <consortium name="EnsemblMetazoa"/>
        </authorList>
    </citation>
    <scope>IDENTIFICATION</scope>
</reference>
<gene>
    <name evidence="2" type="primary">20198572</name>
    <name evidence="1" type="ORF">HELRODRAFT_160096</name>
</gene>
<name>T1EPS2_HELRO</name>
<dbReference type="EMBL" id="AMQM01000500">
    <property type="status" value="NOT_ANNOTATED_CDS"/>
    <property type="molecule type" value="Genomic_DNA"/>
</dbReference>
<dbReference type="CTD" id="20198572"/>
<dbReference type="GeneID" id="20198572"/>
<dbReference type="EnsemblMetazoa" id="HelroT160096">
    <property type="protein sequence ID" value="HelroP160096"/>
    <property type="gene ID" value="HelroG160096"/>
</dbReference>
<dbReference type="KEGG" id="hro:HELRODRAFT_160096"/>
<dbReference type="Proteomes" id="UP000015101">
    <property type="component" value="Unassembled WGS sequence"/>
</dbReference>
<dbReference type="AlphaFoldDB" id="T1EPS2"/>
<dbReference type="EMBL" id="KB096324">
    <property type="protein sequence ID" value="ESO05992.1"/>
    <property type="molecule type" value="Genomic_DNA"/>
</dbReference>
<reference evidence="1 3" key="2">
    <citation type="journal article" date="2013" name="Nature">
        <title>Insights into bilaterian evolution from three spiralian genomes.</title>
        <authorList>
            <person name="Simakov O."/>
            <person name="Marletaz F."/>
            <person name="Cho S.J."/>
            <person name="Edsinger-Gonzales E."/>
            <person name="Havlak P."/>
            <person name="Hellsten U."/>
            <person name="Kuo D.H."/>
            <person name="Larsson T."/>
            <person name="Lv J."/>
            <person name="Arendt D."/>
            <person name="Savage R."/>
            <person name="Osoegawa K."/>
            <person name="de Jong P."/>
            <person name="Grimwood J."/>
            <person name="Chapman J.A."/>
            <person name="Shapiro H."/>
            <person name="Aerts A."/>
            <person name="Otillar R.P."/>
            <person name="Terry A.Y."/>
            <person name="Boore J.L."/>
            <person name="Grigoriev I.V."/>
            <person name="Lindberg D.R."/>
            <person name="Seaver E.C."/>
            <person name="Weisblat D.A."/>
            <person name="Putnam N.H."/>
            <person name="Rokhsar D.S."/>
        </authorList>
    </citation>
    <scope>NUCLEOTIDE SEQUENCE</scope>
</reference>
<sequence>MAKNLSNENFELIISKTLDRTNENFIKCLDRILEKSNENLEKVITLSNRNLEKLLVKSDSNLTKIIELSNENLRKTTVNSETLMSKLFETTVLKMEAISNSFERAVKGMSDAVTDCMNQLHMTMSTLGSTVAQCQ</sequence>
<evidence type="ECO:0000313" key="3">
    <source>
        <dbReference type="Proteomes" id="UP000015101"/>
    </source>
</evidence>
<proteinExistence type="predicted"/>
<organism evidence="2 3">
    <name type="scientific">Helobdella robusta</name>
    <name type="common">Californian leech</name>
    <dbReference type="NCBI Taxonomy" id="6412"/>
    <lineage>
        <taxon>Eukaryota</taxon>
        <taxon>Metazoa</taxon>
        <taxon>Spiralia</taxon>
        <taxon>Lophotrochozoa</taxon>
        <taxon>Annelida</taxon>
        <taxon>Clitellata</taxon>
        <taxon>Hirudinea</taxon>
        <taxon>Rhynchobdellida</taxon>
        <taxon>Glossiphoniidae</taxon>
        <taxon>Helobdella</taxon>
    </lineage>
</organism>
<dbReference type="RefSeq" id="XP_009015360.1">
    <property type="nucleotide sequence ID" value="XM_009017112.1"/>
</dbReference>